<dbReference type="PANTHER" id="PTHR33375">
    <property type="entry name" value="CHROMOSOME-PARTITIONING PROTEIN PARB-RELATED"/>
    <property type="match status" value="1"/>
</dbReference>
<name>A0A5F2BGZ2_9LEPT</name>
<dbReference type="Gene3D" id="1.10.10.2830">
    <property type="match status" value="1"/>
</dbReference>
<dbReference type="GO" id="GO:0007059">
    <property type="term" value="P:chromosome segregation"/>
    <property type="evidence" value="ECO:0007669"/>
    <property type="project" value="TreeGrafter"/>
</dbReference>
<evidence type="ECO:0000256" key="1">
    <source>
        <dbReference type="SAM" id="MobiDB-lite"/>
    </source>
</evidence>
<comment type="caution">
    <text evidence="3">The sequence shown here is derived from an EMBL/GenBank/DDBJ whole genome shotgun (WGS) entry which is preliminary data.</text>
</comment>
<dbReference type="SMART" id="SM00470">
    <property type="entry name" value="ParB"/>
    <property type="match status" value="1"/>
</dbReference>
<evidence type="ECO:0000313" key="4">
    <source>
        <dbReference type="Proteomes" id="UP000298429"/>
    </source>
</evidence>
<gene>
    <name evidence="3" type="ORF">EHQ76_07275</name>
</gene>
<accession>A0A5F2BGZ2</accession>
<dbReference type="GO" id="GO:0005694">
    <property type="term" value="C:chromosome"/>
    <property type="evidence" value="ECO:0007669"/>
    <property type="project" value="TreeGrafter"/>
</dbReference>
<dbReference type="InterPro" id="IPR036086">
    <property type="entry name" value="ParB/Sulfiredoxin_sf"/>
</dbReference>
<evidence type="ECO:0000259" key="2">
    <source>
        <dbReference type="SMART" id="SM00470"/>
    </source>
</evidence>
<dbReference type="Proteomes" id="UP000298429">
    <property type="component" value="Unassembled WGS sequence"/>
</dbReference>
<proteinExistence type="predicted"/>
<sequence length="774" mass="87827">MEVLEKEDITSELAEIILDKVHLAMSKENPDWQVWAFNPEGEDWQEYELNTLSRNGLLKVLKNSKKELSSEASKALAKEFKLLGAKFLSDFLIQRSKFQKEESEENKKIQTDKSVSSGVFSNILKSEPTPSQIRAGNYKKTHITVQGIPISIENKKGSYRSGTDSNGNTWKNKIHFDYGYIKRTRGADGDHVDVFVGPDYESRVVFVINQKNKDGSFDEHKVMLGFHDEKAARTGYLRNYAKNWKGFGSIVTLTIPQFKEWIKTGDQTREIKNPKIEFLKSRLCALRENLLSISEVSNLQNKESVLFEIQKSDRFQTFLPFRETPKPLLDFDSIRSAVRESNNVLRQILKADLGQNADPVGTKHLWNDGLWHEKTSDGWDLVRDEKNSKKEERTIKKRKPRKTKPDRPKKGTTHPTTLAFPQIRVIKQYTAKEDYDRTQIETLKQKIAKNGYDPSFPLTVDFKDDQWTIVAGHHRYEAVKELIEEGMLPPEFKIPVVAKEFANDNARLAAQISENHRRSVLPTDEAIAYGKLIANGWDTKRISEELGLKPGEIQKRLALNNLNPELFRLIKKKDRSLPLGIAEVIGTFCVDANDKPNSTMQLRAFRWYQENRSKYGSRGPSVLQGYIKELKSGEFEGFDLESTETAVQKEALKSVSSREKASANKKMLEVMVDGIMKTYSRVLGDNVTSLAPGVTKELAASLALTSDKGVDSIAILAKLGVIIQDLTLVKNAIYGKLKEIEDDSSIPMLFAKSYLKDIDEAIELSNILKAELTA</sequence>
<feature type="region of interest" description="Disordered" evidence="1">
    <location>
        <begin position="383"/>
        <end position="415"/>
    </location>
</feature>
<dbReference type="EMBL" id="RQGN01000038">
    <property type="protein sequence ID" value="TGM04838.1"/>
    <property type="molecule type" value="Genomic_DNA"/>
</dbReference>
<reference evidence="3 4" key="1">
    <citation type="journal article" date="2019" name="PLoS Negl. Trop. Dis.">
        <title>Revisiting the worldwide diversity of Leptospira species in the environment.</title>
        <authorList>
            <person name="Vincent A.T."/>
            <person name="Schiettekatte O."/>
            <person name="Bourhy P."/>
            <person name="Veyrier F.J."/>
            <person name="Picardeau M."/>
        </authorList>
    </citation>
    <scope>NUCLEOTIDE SEQUENCE [LARGE SCALE GENOMIC DNA]</scope>
    <source>
        <strain evidence="3 4">201702444</strain>
    </source>
</reference>
<dbReference type="OrthoDB" id="343736at2"/>
<dbReference type="InterPro" id="IPR041595">
    <property type="entry name" value="Inorganic_Pase"/>
</dbReference>
<dbReference type="RefSeq" id="WP_135670398.1">
    <property type="nucleotide sequence ID" value="NZ_RQGN01000038.1"/>
</dbReference>
<dbReference type="SUPFAM" id="SSF110849">
    <property type="entry name" value="ParB/Sulfiredoxin"/>
    <property type="match status" value="1"/>
</dbReference>
<feature type="compositionally biased region" description="Basic and acidic residues" evidence="1">
    <location>
        <begin position="383"/>
        <end position="394"/>
    </location>
</feature>
<dbReference type="PANTHER" id="PTHR33375:SF1">
    <property type="entry name" value="CHROMOSOME-PARTITIONING PROTEIN PARB-RELATED"/>
    <property type="match status" value="1"/>
</dbReference>
<protein>
    <submittedName>
        <fullName evidence="3">Chromosome partitioning protein ParB</fullName>
    </submittedName>
</protein>
<dbReference type="InterPro" id="IPR003115">
    <property type="entry name" value="ParB_N"/>
</dbReference>
<dbReference type="InterPro" id="IPR050336">
    <property type="entry name" value="Chromosome_partition/occlusion"/>
</dbReference>
<dbReference type="Pfam" id="PF18823">
    <property type="entry name" value="InPase"/>
    <property type="match status" value="1"/>
</dbReference>
<dbReference type="SUPFAM" id="SSF109709">
    <property type="entry name" value="KorB DNA-binding domain-like"/>
    <property type="match status" value="1"/>
</dbReference>
<evidence type="ECO:0000313" key="3">
    <source>
        <dbReference type="EMBL" id="TGM04838.1"/>
    </source>
</evidence>
<dbReference type="Gene3D" id="3.90.1530.30">
    <property type="match status" value="1"/>
</dbReference>
<dbReference type="AlphaFoldDB" id="A0A5F2BGZ2"/>
<feature type="domain" description="ParB-like N-terminal" evidence="2">
    <location>
        <begin position="416"/>
        <end position="516"/>
    </location>
</feature>
<organism evidence="3 4">
    <name type="scientific">Leptospira barantonii</name>
    <dbReference type="NCBI Taxonomy" id="2023184"/>
    <lineage>
        <taxon>Bacteria</taxon>
        <taxon>Pseudomonadati</taxon>
        <taxon>Spirochaetota</taxon>
        <taxon>Spirochaetia</taxon>
        <taxon>Leptospirales</taxon>
        <taxon>Leptospiraceae</taxon>
        <taxon>Leptospira</taxon>
    </lineage>
</organism>
<dbReference type="Pfam" id="PF02195">
    <property type="entry name" value="ParB_N"/>
    <property type="match status" value="1"/>
</dbReference>